<evidence type="ECO:0000313" key="1">
    <source>
        <dbReference type="EMBL" id="MBA9043213.1"/>
    </source>
</evidence>
<dbReference type="AlphaFoldDB" id="A0A7W3NHU2"/>
<proteinExistence type="predicted"/>
<accession>A0A7W3NHU2</accession>
<evidence type="ECO:0000313" key="2">
    <source>
        <dbReference type="Proteomes" id="UP000543174"/>
    </source>
</evidence>
<gene>
    <name evidence="1" type="ORF">HNP21_006404</name>
</gene>
<sequence length="115" mass="12609">MDEFILLDLVNNEMEEVIFMLPFAGMFEDGLNGGYNPRNRAREQVNAIAYQIAKNYSESERENKNYSNCIAVVSVECANDSSIFDGAGIEGIVADGGIAVAKIACGRIYKSELSE</sequence>
<keyword evidence="2" id="KW-1185">Reference proteome</keyword>
<dbReference type="RefSeq" id="WP_182528335.1">
    <property type="nucleotide sequence ID" value="NZ_JACJHT010000033.1"/>
</dbReference>
<organism evidence="1 2">
    <name type="scientific">Priestia aryabhattai</name>
    <name type="common">Bacillus aryabhattai</name>
    <dbReference type="NCBI Taxonomy" id="412384"/>
    <lineage>
        <taxon>Bacteria</taxon>
        <taxon>Bacillati</taxon>
        <taxon>Bacillota</taxon>
        <taxon>Bacilli</taxon>
        <taxon>Bacillales</taxon>
        <taxon>Bacillaceae</taxon>
        <taxon>Priestia</taxon>
    </lineage>
</organism>
<dbReference type="EMBL" id="JACJHT010000033">
    <property type="protein sequence ID" value="MBA9043213.1"/>
    <property type="molecule type" value="Genomic_DNA"/>
</dbReference>
<comment type="caution">
    <text evidence="1">The sequence shown here is derived from an EMBL/GenBank/DDBJ whole genome shotgun (WGS) entry which is preliminary data.</text>
</comment>
<reference evidence="1" key="1">
    <citation type="submission" date="2020-08" db="EMBL/GenBank/DDBJ databases">
        <title>Functional genomics of gut bacteria from endangered species of beetles.</title>
        <authorList>
            <person name="Carlos-Shanley C."/>
        </authorList>
    </citation>
    <scope>NUCLEOTIDE SEQUENCE [LARGE SCALE GENOMIC DNA]</scope>
    <source>
        <strain evidence="1">S00060</strain>
    </source>
</reference>
<protein>
    <submittedName>
        <fullName evidence="1">Uncharacterized protein</fullName>
    </submittedName>
</protein>
<dbReference type="Proteomes" id="UP000543174">
    <property type="component" value="Unassembled WGS sequence"/>
</dbReference>
<name>A0A7W3NHU2_PRIAR</name>